<name>A0AAE5A5N7_9NOCA</name>
<dbReference type="EC" id="2.3.1.20" evidence="4 11"/>
<dbReference type="InterPro" id="IPR023213">
    <property type="entry name" value="CAT-like_dom_sf"/>
</dbReference>
<dbReference type="GO" id="GO:0001666">
    <property type="term" value="P:response to hypoxia"/>
    <property type="evidence" value="ECO:0007669"/>
    <property type="project" value="TreeGrafter"/>
</dbReference>
<sequence length="456" mass="49326">MAFVAPPDALFLMAETRDHPMHIGAVGLWVPPPEAGDGFAREIYEEQRANTRVCARFRRRPAHLLPLLHALRWTVDDDIDLDYHVRLWSLPKPGEIRELFELVSRLHESPLDRHQPLWEYHVIDGLADGRVAIYQKVHHALVDGVASMRLTMRQLSTNPTERNTPAYWSPVEPAQGEPDSSATSPVGVLHSVAGATVAAGQFAVDAVKVADSMRKGDLADPMPSAPRTILNTRVGSARRFAAQSWSIDRLRAVARRSDSTLNDVVLAMCGGALRTYLLDLDALPLEPLIAAVPVSVRSSQGSGGNAVSALLCNLATDDADADRRLAAIASSMRRGKEALSGLSPLSSFAVGGLAMHELLLAQIPGYAALVPPAFNVVISNVPGPTETMYLNGARLDGIYPTSIVMDGQALNITVTNHAGYLDFGLIGDRKRVPHLQRLLAHLENALVALEKGVNLP</sequence>
<evidence type="ECO:0000256" key="6">
    <source>
        <dbReference type="ARBA" id="ARBA00022679"/>
    </source>
</evidence>
<dbReference type="InterPro" id="IPR014292">
    <property type="entry name" value="Acyl_transf_WS/DGAT"/>
</dbReference>
<evidence type="ECO:0000256" key="10">
    <source>
        <dbReference type="ARBA" id="ARBA00048109"/>
    </source>
</evidence>
<evidence type="ECO:0000256" key="5">
    <source>
        <dbReference type="ARBA" id="ARBA00022516"/>
    </source>
</evidence>
<dbReference type="PANTHER" id="PTHR31650">
    <property type="entry name" value="O-ACYLTRANSFERASE (WSD1-LIKE) FAMILY PROTEIN"/>
    <property type="match status" value="1"/>
</dbReference>
<evidence type="ECO:0000256" key="9">
    <source>
        <dbReference type="ARBA" id="ARBA00023315"/>
    </source>
</evidence>
<dbReference type="GO" id="GO:0006071">
    <property type="term" value="P:glycerol metabolic process"/>
    <property type="evidence" value="ECO:0007669"/>
    <property type="project" value="UniProtKB-KW"/>
</dbReference>
<dbReference type="Pfam" id="PF06974">
    <property type="entry name" value="WS_DGAT_C"/>
    <property type="match status" value="1"/>
</dbReference>
<dbReference type="RefSeq" id="WP_317744329.1">
    <property type="nucleotide sequence ID" value="NZ_JAWLUP010000014.1"/>
</dbReference>
<evidence type="ECO:0000256" key="11">
    <source>
        <dbReference type="RuleBase" id="RU361241"/>
    </source>
</evidence>
<evidence type="ECO:0000256" key="3">
    <source>
        <dbReference type="ARBA" id="ARBA00009587"/>
    </source>
</evidence>
<dbReference type="Gene3D" id="3.30.559.10">
    <property type="entry name" value="Chloramphenicol acetyltransferase-like domain"/>
    <property type="match status" value="1"/>
</dbReference>
<evidence type="ECO:0000256" key="8">
    <source>
        <dbReference type="ARBA" id="ARBA00023098"/>
    </source>
</evidence>
<evidence type="ECO:0000259" key="13">
    <source>
        <dbReference type="Pfam" id="PF06974"/>
    </source>
</evidence>
<dbReference type="EMBL" id="JAWLUP010000014">
    <property type="protein sequence ID" value="MDV7264666.1"/>
    <property type="molecule type" value="Genomic_DNA"/>
</dbReference>
<dbReference type="GO" id="GO:0019432">
    <property type="term" value="P:triglyceride biosynthetic process"/>
    <property type="evidence" value="ECO:0007669"/>
    <property type="project" value="TreeGrafter"/>
</dbReference>
<reference evidence="14" key="1">
    <citation type="submission" date="2023-10" db="EMBL/GenBank/DDBJ databases">
        <title>Development of a sustainable strategy for remediation of hydrocarbon-contaminated territories based on the waste exchange concept.</title>
        <authorList>
            <person name="Krivoruchko A."/>
        </authorList>
    </citation>
    <scope>NUCLEOTIDE SEQUENCE</scope>
    <source>
        <strain evidence="14">IEGM 68</strain>
    </source>
</reference>
<comment type="pathway">
    <text evidence="2">Lipid metabolism.</text>
</comment>
<keyword evidence="7 11" id="KW-0319">Glycerol metabolism</keyword>
<comment type="catalytic activity">
    <reaction evidence="10 11">
        <text>an acyl-CoA + a 1,2-diacyl-sn-glycerol = a triacyl-sn-glycerol + CoA</text>
        <dbReference type="Rhea" id="RHEA:10868"/>
        <dbReference type="ChEBI" id="CHEBI:17815"/>
        <dbReference type="ChEBI" id="CHEBI:57287"/>
        <dbReference type="ChEBI" id="CHEBI:58342"/>
        <dbReference type="ChEBI" id="CHEBI:64615"/>
        <dbReference type="EC" id="2.3.1.20"/>
    </reaction>
</comment>
<dbReference type="GO" id="GO:0051701">
    <property type="term" value="P:biological process involved in interaction with host"/>
    <property type="evidence" value="ECO:0007669"/>
    <property type="project" value="TreeGrafter"/>
</dbReference>
<evidence type="ECO:0000313" key="14">
    <source>
        <dbReference type="EMBL" id="MDV7264666.1"/>
    </source>
</evidence>
<dbReference type="Gene3D" id="3.30.559.30">
    <property type="entry name" value="Nonribosomal peptide synthetase, condensation domain"/>
    <property type="match status" value="1"/>
</dbReference>
<dbReference type="InterPro" id="IPR004255">
    <property type="entry name" value="O-acyltransferase_WSD1_N"/>
</dbReference>
<evidence type="ECO:0000313" key="15">
    <source>
        <dbReference type="Proteomes" id="UP001185863"/>
    </source>
</evidence>
<evidence type="ECO:0000256" key="7">
    <source>
        <dbReference type="ARBA" id="ARBA00022798"/>
    </source>
</evidence>
<dbReference type="NCBIfam" id="TIGR02946">
    <property type="entry name" value="acyl_WS_DGAT"/>
    <property type="match status" value="1"/>
</dbReference>
<dbReference type="InterPro" id="IPR045034">
    <property type="entry name" value="O-acyltransferase_WSD1-like"/>
</dbReference>
<organism evidence="14 15">
    <name type="scientific">Rhodococcus oxybenzonivorans</name>
    <dbReference type="NCBI Taxonomy" id="1990687"/>
    <lineage>
        <taxon>Bacteria</taxon>
        <taxon>Bacillati</taxon>
        <taxon>Actinomycetota</taxon>
        <taxon>Actinomycetes</taxon>
        <taxon>Mycobacteriales</taxon>
        <taxon>Nocardiaceae</taxon>
        <taxon>Rhodococcus</taxon>
    </lineage>
</organism>
<keyword evidence="9 11" id="KW-0012">Acyltransferase</keyword>
<accession>A0AAE5A5N7</accession>
<evidence type="ECO:0000256" key="2">
    <source>
        <dbReference type="ARBA" id="ARBA00005189"/>
    </source>
</evidence>
<dbReference type="Pfam" id="PF03007">
    <property type="entry name" value="WS_DGAT_cat"/>
    <property type="match status" value="1"/>
</dbReference>
<feature type="domain" description="O-acyltransferase WSD1 C-terminal" evidence="13">
    <location>
        <begin position="304"/>
        <end position="449"/>
    </location>
</feature>
<dbReference type="AlphaFoldDB" id="A0AAE5A5N7"/>
<evidence type="ECO:0000256" key="4">
    <source>
        <dbReference type="ARBA" id="ARBA00013244"/>
    </source>
</evidence>
<gene>
    <name evidence="14" type="ORF">R4315_08920</name>
</gene>
<comment type="pathway">
    <text evidence="1 11">Glycerolipid metabolism; triacylglycerol biosynthesis.</text>
</comment>
<dbReference type="InterPro" id="IPR009721">
    <property type="entry name" value="O-acyltransferase_WSD1_C"/>
</dbReference>
<keyword evidence="6 11" id="KW-0808">Transferase</keyword>
<dbReference type="Proteomes" id="UP001185863">
    <property type="component" value="Unassembled WGS sequence"/>
</dbReference>
<keyword evidence="5 11" id="KW-0444">Lipid biosynthesis</keyword>
<evidence type="ECO:0000259" key="12">
    <source>
        <dbReference type="Pfam" id="PF03007"/>
    </source>
</evidence>
<dbReference type="GO" id="GO:0004144">
    <property type="term" value="F:diacylglycerol O-acyltransferase activity"/>
    <property type="evidence" value="ECO:0007669"/>
    <property type="project" value="UniProtKB-EC"/>
</dbReference>
<dbReference type="SUPFAM" id="SSF52777">
    <property type="entry name" value="CoA-dependent acyltransferases"/>
    <property type="match status" value="2"/>
</dbReference>
<feature type="domain" description="O-acyltransferase WSD1-like N-terminal" evidence="12">
    <location>
        <begin position="6"/>
        <end position="265"/>
    </location>
</feature>
<comment type="similarity">
    <text evidence="3 11">Belongs to the long-chain O-acyltransferase family.</text>
</comment>
<dbReference type="GO" id="GO:0071731">
    <property type="term" value="P:response to nitric oxide"/>
    <property type="evidence" value="ECO:0007669"/>
    <property type="project" value="TreeGrafter"/>
</dbReference>
<proteinExistence type="inferred from homology"/>
<keyword evidence="8 11" id="KW-0443">Lipid metabolism</keyword>
<dbReference type="PANTHER" id="PTHR31650:SF1">
    <property type="entry name" value="WAX ESTER SYNTHASE_DIACYLGLYCEROL ACYLTRANSFERASE 4-RELATED"/>
    <property type="match status" value="1"/>
</dbReference>
<dbReference type="GO" id="GO:0005886">
    <property type="term" value="C:plasma membrane"/>
    <property type="evidence" value="ECO:0007669"/>
    <property type="project" value="TreeGrafter"/>
</dbReference>
<evidence type="ECO:0000256" key="1">
    <source>
        <dbReference type="ARBA" id="ARBA00004771"/>
    </source>
</evidence>
<protein>
    <recommendedName>
        <fullName evidence="4 11">Diacylglycerol O-acyltransferase</fullName>
        <ecNumber evidence="4 11">2.3.1.20</ecNumber>
    </recommendedName>
</protein>
<comment type="caution">
    <text evidence="14">The sequence shown here is derived from an EMBL/GenBank/DDBJ whole genome shotgun (WGS) entry which is preliminary data.</text>
</comment>